<reference evidence="2" key="1">
    <citation type="submission" date="2023-08" db="EMBL/GenBank/DDBJ databases">
        <title>A de novo genome assembly of Solanum verrucosum Schlechtendal, a Mexican diploid species geographically isolated from the other diploid A-genome species in potato relatives.</title>
        <authorList>
            <person name="Hosaka K."/>
        </authorList>
    </citation>
    <scope>NUCLEOTIDE SEQUENCE</scope>
    <source>
        <tissue evidence="2">Young leaves</tissue>
    </source>
</reference>
<name>A0AAF0UPP7_SOLVR</name>
<evidence type="ECO:0000256" key="1">
    <source>
        <dbReference type="SAM" id="Phobius"/>
    </source>
</evidence>
<accession>A0AAF0UPP7</accession>
<dbReference type="AlphaFoldDB" id="A0AAF0UPP7"/>
<protein>
    <recommendedName>
        <fullName evidence="4">FAR1 domain-containing protein</fullName>
    </recommendedName>
</protein>
<evidence type="ECO:0008006" key="4">
    <source>
        <dbReference type="Google" id="ProtNLM"/>
    </source>
</evidence>
<evidence type="ECO:0000313" key="2">
    <source>
        <dbReference type="EMBL" id="WMV48911.1"/>
    </source>
</evidence>
<feature type="non-terminal residue" evidence="2">
    <location>
        <position position="1"/>
    </location>
</feature>
<keyword evidence="1" id="KW-0472">Membrane</keyword>
<proteinExistence type="predicted"/>
<keyword evidence="3" id="KW-1185">Reference proteome</keyword>
<dbReference type="PANTHER" id="PTHR47718:SF17">
    <property type="entry name" value="PROTEIN FAR1-RELATED SEQUENCE 5-LIKE"/>
    <property type="match status" value="1"/>
</dbReference>
<feature type="transmembrane region" description="Helical" evidence="1">
    <location>
        <begin position="30"/>
        <end position="50"/>
    </location>
</feature>
<dbReference type="Proteomes" id="UP001234989">
    <property type="component" value="Chromosome 10"/>
</dbReference>
<dbReference type="EMBL" id="CP133621">
    <property type="protein sequence ID" value="WMV48911.1"/>
    <property type="molecule type" value="Genomic_DNA"/>
</dbReference>
<gene>
    <name evidence="2" type="ORF">MTR67_042296</name>
</gene>
<keyword evidence="1" id="KW-1133">Transmembrane helix</keyword>
<keyword evidence="1" id="KW-0812">Transmembrane</keyword>
<evidence type="ECO:0000313" key="3">
    <source>
        <dbReference type="Proteomes" id="UP001234989"/>
    </source>
</evidence>
<organism evidence="2 3">
    <name type="scientific">Solanum verrucosum</name>
    <dbReference type="NCBI Taxonomy" id="315347"/>
    <lineage>
        <taxon>Eukaryota</taxon>
        <taxon>Viridiplantae</taxon>
        <taxon>Streptophyta</taxon>
        <taxon>Embryophyta</taxon>
        <taxon>Tracheophyta</taxon>
        <taxon>Spermatophyta</taxon>
        <taxon>Magnoliopsida</taxon>
        <taxon>eudicotyledons</taxon>
        <taxon>Gunneridae</taxon>
        <taxon>Pentapetalae</taxon>
        <taxon>asterids</taxon>
        <taxon>lamiids</taxon>
        <taxon>Solanales</taxon>
        <taxon>Solanaceae</taxon>
        <taxon>Solanoideae</taxon>
        <taxon>Solaneae</taxon>
        <taxon>Solanum</taxon>
    </lineage>
</organism>
<dbReference type="PANTHER" id="PTHR47718">
    <property type="entry name" value="OS01G0519700 PROTEIN"/>
    <property type="match status" value="1"/>
</dbReference>
<sequence length="160" mass="18481">VSDGQEYEAEEECDEHKDTTNDDNLSDQQYIVGLVVGMVFCSVESLFTFYKEHSRLNGFGVLKKTSKKRGCEYTRYISFTCDKSRKPTAKNYSKRVDCKCRVNCVEHNHDLQPSLSHFFDCHRKISKTLKRNLESHDIIEIRPAKSIRLLEVQAGGPDRI</sequence>